<organism evidence="3 4">
    <name type="scientific">Cellulomonas marina</name>
    <dbReference type="NCBI Taxonomy" id="988821"/>
    <lineage>
        <taxon>Bacteria</taxon>
        <taxon>Bacillati</taxon>
        <taxon>Actinomycetota</taxon>
        <taxon>Actinomycetes</taxon>
        <taxon>Micrococcales</taxon>
        <taxon>Cellulomonadaceae</taxon>
        <taxon>Cellulomonas</taxon>
    </lineage>
</organism>
<dbReference type="InterPro" id="IPR019251">
    <property type="entry name" value="DUF2231_TM"/>
</dbReference>
<proteinExistence type="predicted"/>
<evidence type="ECO:0000313" key="3">
    <source>
        <dbReference type="EMBL" id="SFB36275.1"/>
    </source>
</evidence>
<sequence length="192" mass="19556">MSTTRTALDHAGAGVYSRSTARHLTDALERRSALDPAVAVLEAVARPVVGGERRWRTLRGAALGHPLHPVLTDAPVGLWTSSVVLDLVGGEGAQDAADRLLGLGVLAAVPAVITGLADWSAGDTGVRRVGVVHAALNGVALAGFAGAWLLRRRGHRRAGVAASLASFGIAGGGAYLGGHLAYATGARPQQSR</sequence>
<keyword evidence="1" id="KW-0472">Membrane</keyword>
<feature type="transmembrane region" description="Helical" evidence="1">
    <location>
        <begin position="131"/>
        <end position="150"/>
    </location>
</feature>
<gene>
    <name evidence="3" type="ORF">SAMN05421867_11763</name>
</gene>
<dbReference type="Pfam" id="PF09990">
    <property type="entry name" value="DUF2231"/>
    <property type="match status" value="1"/>
</dbReference>
<keyword evidence="1" id="KW-1133">Transmembrane helix</keyword>
<keyword evidence="4" id="KW-1185">Reference proteome</keyword>
<dbReference type="RefSeq" id="WP_203708916.1">
    <property type="nucleotide sequence ID" value="NZ_BONM01000020.1"/>
</dbReference>
<protein>
    <submittedName>
        <fullName evidence="3">Uncharacterized membrane protein</fullName>
    </submittedName>
</protein>
<dbReference type="EMBL" id="FOKA01000017">
    <property type="protein sequence ID" value="SFB36275.1"/>
    <property type="molecule type" value="Genomic_DNA"/>
</dbReference>
<evidence type="ECO:0000256" key="1">
    <source>
        <dbReference type="SAM" id="Phobius"/>
    </source>
</evidence>
<feature type="domain" description="DUF2231" evidence="2">
    <location>
        <begin position="64"/>
        <end position="186"/>
    </location>
</feature>
<name>A0A1I1AE52_9CELL</name>
<evidence type="ECO:0000259" key="2">
    <source>
        <dbReference type="Pfam" id="PF09990"/>
    </source>
</evidence>
<accession>A0A1I1AE52</accession>
<dbReference type="Proteomes" id="UP000199012">
    <property type="component" value="Unassembled WGS sequence"/>
</dbReference>
<dbReference type="AlphaFoldDB" id="A0A1I1AE52"/>
<feature type="transmembrane region" description="Helical" evidence="1">
    <location>
        <begin position="162"/>
        <end position="182"/>
    </location>
</feature>
<keyword evidence="1" id="KW-0812">Transmembrane</keyword>
<feature type="transmembrane region" description="Helical" evidence="1">
    <location>
        <begin position="100"/>
        <end position="119"/>
    </location>
</feature>
<evidence type="ECO:0000313" key="4">
    <source>
        <dbReference type="Proteomes" id="UP000199012"/>
    </source>
</evidence>
<reference evidence="3 4" key="1">
    <citation type="submission" date="2016-10" db="EMBL/GenBank/DDBJ databases">
        <authorList>
            <person name="de Groot N.N."/>
        </authorList>
    </citation>
    <scope>NUCLEOTIDE SEQUENCE [LARGE SCALE GENOMIC DNA]</scope>
    <source>
        <strain evidence="3 4">CGMCC 4.6945</strain>
    </source>
</reference>
<dbReference type="STRING" id="988821.SAMN05421867_11763"/>